<dbReference type="GO" id="GO:0016020">
    <property type="term" value="C:membrane"/>
    <property type="evidence" value="ECO:0007669"/>
    <property type="project" value="UniProtKB-SubCell"/>
</dbReference>
<gene>
    <name evidence="9" type="ORF">pdam_00018917</name>
</gene>
<name>A0A3M6TC23_POCDA</name>
<dbReference type="STRING" id="46731.A0A3M6TC23"/>
<keyword evidence="4 7" id="KW-1133">Transmembrane helix</keyword>
<evidence type="ECO:0000256" key="6">
    <source>
        <dbReference type="ARBA" id="ARBA00023315"/>
    </source>
</evidence>
<dbReference type="OrthoDB" id="331948at2759"/>
<keyword evidence="3 7" id="KW-0812">Transmembrane</keyword>
<dbReference type="EMBL" id="RCHS01003914">
    <property type="protein sequence ID" value="RMX38923.1"/>
    <property type="molecule type" value="Genomic_DNA"/>
</dbReference>
<dbReference type="InterPro" id="IPR001594">
    <property type="entry name" value="Palmitoyltrfase_DHHC"/>
</dbReference>
<evidence type="ECO:0000256" key="2">
    <source>
        <dbReference type="ARBA" id="ARBA00022679"/>
    </source>
</evidence>
<proteinExistence type="inferred from homology"/>
<feature type="transmembrane region" description="Helical" evidence="7">
    <location>
        <begin position="6"/>
        <end position="26"/>
    </location>
</feature>
<protein>
    <recommendedName>
        <fullName evidence="7">Palmitoyltransferase</fullName>
        <ecNumber evidence="7">2.3.1.225</ecNumber>
    </recommendedName>
</protein>
<keyword evidence="10" id="KW-1185">Reference proteome</keyword>
<dbReference type="Proteomes" id="UP000275408">
    <property type="component" value="Unassembled WGS sequence"/>
</dbReference>
<dbReference type="GO" id="GO:0019706">
    <property type="term" value="F:protein-cysteine S-palmitoyltransferase activity"/>
    <property type="evidence" value="ECO:0007669"/>
    <property type="project" value="UniProtKB-EC"/>
</dbReference>
<sequence>MAFVVIALSASMAVVVVGAFIFQILPRLFPKLKTLLPSQATISYLQIVPISFIFPTLMWLFFSIYVHAHVPGDAFSSLLGWWHTFFTCYMMTNAVFYYYMTVFVCPGYPQHQDAYTRDRCFVKSYQICVKCRRVRNAGTHHCSWCHTCVEMMCHHCPFTNNCIGRRNYIYYYTFLAYAFFGLSYASYLAYFPFSNCLSGYALKKFKETLLSMPHLSVLNRYSPRSQSAKSMWDTFNSMEVGEGCEEIQDYAVLFAPTVAITVFLGALFFFQSFLLLADMSIVDFYDSLSKASSFQELLRIWYVSIFKRKKYRFMQLIQNKKSQWWRFFVPCPTDVENDLPPKDFCYSFCYECKTGKILSPYDHEQLISRPSDLDQRAVEDMGTAYCIQVFETRLTLILSHLGIQTFKCGDHASNNSDLKD</sequence>
<feature type="transmembrane region" description="Helical" evidence="7">
    <location>
        <begin position="80"/>
        <end position="100"/>
    </location>
</feature>
<organism evidence="9 10">
    <name type="scientific">Pocillopora damicornis</name>
    <name type="common">Cauliflower coral</name>
    <name type="synonym">Millepora damicornis</name>
    <dbReference type="NCBI Taxonomy" id="46731"/>
    <lineage>
        <taxon>Eukaryota</taxon>
        <taxon>Metazoa</taxon>
        <taxon>Cnidaria</taxon>
        <taxon>Anthozoa</taxon>
        <taxon>Hexacorallia</taxon>
        <taxon>Scleractinia</taxon>
        <taxon>Astrocoeniina</taxon>
        <taxon>Pocilloporidae</taxon>
        <taxon>Pocillopora</taxon>
    </lineage>
</organism>
<feature type="transmembrane region" description="Helical" evidence="7">
    <location>
        <begin position="250"/>
        <end position="270"/>
    </location>
</feature>
<evidence type="ECO:0000313" key="9">
    <source>
        <dbReference type="EMBL" id="RMX38923.1"/>
    </source>
</evidence>
<comment type="caution">
    <text evidence="9">The sequence shown here is derived from an EMBL/GenBank/DDBJ whole genome shotgun (WGS) entry which is preliminary data.</text>
</comment>
<accession>A0A3M6TC23</accession>
<dbReference type="Pfam" id="PF01529">
    <property type="entry name" value="DHHC"/>
    <property type="match status" value="1"/>
</dbReference>
<feature type="domain" description="Palmitoyltransferase DHHC" evidence="8">
    <location>
        <begin position="124"/>
        <end position="281"/>
    </location>
</feature>
<comment type="catalytic activity">
    <reaction evidence="7">
        <text>L-cysteinyl-[protein] + hexadecanoyl-CoA = S-hexadecanoyl-L-cysteinyl-[protein] + CoA</text>
        <dbReference type="Rhea" id="RHEA:36683"/>
        <dbReference type="Rhea" id="RHEA-COMP:10131"/>
        <dbReference type="Rhea" id="RHEA-COMP:11032"/>
        <dbReference type="ChEBI" id="CHEBI:29950"/>
        <dbReference type="ChEBI" id="CHEBI:57287"/>
        <dbReference type="ChEBI" id="CHEBI:57379"/>
        <dbReference type="ChEBI" id="CHEBI:74151"/>
        <dbReference type="EC" id="2.3.1.225"/>
    </reaction>
</comment>
<dbReference type="PROSITE" id="PS50216">
    <property type="entry name" value="DHHC"/>
    <property type="match status" value="1"/>
</dbReference>
<dbReference type="EC" id="2.3.1.225" evidence="7"/>
<dbReference type="InterPro" id="IPR039859">
    <property type="entry name" value="PFA4/ZDH16/20/ERF2-like"/>
</dbReference>
<feature type="transmembrane region" description="Helical" evidence="7">
    <location>
        <begin position="47"/>
        <end position="68"/>
    </location>
</feature>
<evidence type="ECO:0000313" key="10">
    <source>
        <dbReference type="Proteomes" id="UP000275408"/>
    </source>
</evidence>
<evidence type="ECO:0000256" key="4">
    <source>
        <dbReference type="ARBA" id="ARBA00022989"/>
    </source>
</evidence>
<comment type="domain">
    <text evidence="7">The DHHC domain is required for palmitoyltransferase activity.</text>
</comment>
<keyword evidence="5 7" id="KW-0472">Membrane</keyword>
<dbReference type="AlphaFoldDB" id="A0A3M6TC23"/>
<comment type="similarity">
    <text evidence="7">Belongs to the DHHC palmitoyltransferase family.</text>
</comment>
<feature type="transmembrane region" description="Helical" evidence="7">
    <location>
        <begin position="169"/>
        <end position="190"/>
    </location>
</feature>
<evidence type="ECO:0000256" key="3">
    <source>
        <dbReference type="ARBA" id="ARBA00022692"/>
    </source>
</evidence>
<reference evidence="9 10" key="1">
    <citation type="journal article" date="2018" name="Sci. Rep.">
        <title>Comparative analysis of the Pocillopora damicornis genome highlights role of immune system in coral evolution.</title>
        <authorList>
            <person name="Cunning R."/>
            <person name="Bay R.A."/>
            <person name="Gillette P."/>
            <person name="Baker A.C."/>
            <person name="Traylor-Knowles N."/>
        </authorList>
    </citation>
    <scope>NUCLEOTIDE SEQUENCE [LARGE SCALE GENOMIC DNA]</scope>
    <source>
        <strain evidence="9">RSMAS</strain>
        <tissue evidence="9">Whole animal</tissue>
    </source>
</reference>
<evidence type="ECO:0000256" key="5">
    <source>
        <dbReference type="ARBA" id="ARBA00023136"/>
    </source>
</evidence>
<comment type="subcellular location">
    <subcellularLocation>
        <location evidence="1">Membrane</location>
        <topology evidence="1">Multi-pass membrane protein</topology>
    </subcellularLocation>
</comment>
<keyword evidence="6 7" id="KW-0012">Acyltransferase</keyword>
<evidence type="ECO:0000256" key="1">
    <source>
        <dbReference type="ARBA" id="ARBA00004141"/>
    </source>
</evidence>
<evidence type="ECO:0000259" key="8">
    <source>
        <dbReference type="Pfam" id="PF01529"/>
    </source>
</evidence>
<evidence type="ECO:0000256" key="7">
    <source>
        <dbReference type="RuleBase" id="RU079119"/>
    </source>
</evidence>
<dbReference type="PANTHER" id="PTHR12246">
    <property type="entry name" value="PALMITOYLTRANSFERASE ZDHHC16"/>
    <property type="match status" value="1"/>
</dbReference>
<keyword evidence="2 7" id="KW-0808">Transferase</keyword>